<feature type="domain" description="Cardiolipin synthase N-terminal" evidence="8">
    <location>
        <begin position="75"/>
        <end position="107"/>
    </location>
</feature>
<protein>
    <recommendedName>
        <fullName evidence="8">Cardiolipin synthase N-terminal domain-containing protein</fullName>
    </recommendedName>
</protein>
<feature type="chain" id="PRO_5019004776" description="Cardiolipin synthase N-terminal domain-containing protein" evidence="7">
    <location>
        <begin position="24"/>
        <end position="122"/>
    </location>
</feature>
<gene>
    <name evidence="9" type="ORF">OnM2_067043</name>
</gene>
<evidence type="ECO:0000313" key="9">
    <source>
        <dbReference type="EMBL" id="RKF58544.1"/>
    </source>
</evidence>
<evidence type="ECO:0000256" key="6">
    <source>
        <dbReference type="SAM" id="Phobius"/>
    </source>
</evidence>
<evidence type="ECO:0000256" key="1">
    <source>
        <dbReference type="ARBA" id="ARBA00004651"/>
    </source>
</evidence>
<evidence type="ECO:0000256" key="4">
    <source>
        <dbReference type="ARBA" id="ARBA00022989"/>
    </source>
</evidence>
<evidence type="ECO:0000256" key="5">
    <source>
        <dbReference type="ARBA" id="ARBA00023136"/>
    </source>
</evidence>
<dbReference type="OrthoDB" id="5193244at2759"/>
<feature type="transmembrane region" description="Helical" evidence="6">
    <location>
        <begin position="47"/>
        <end position="65"/>
    </location>
</feature>
<keyword evidence="5 6" id="KW-0472">Membrane</keyword>
<evidence type="ECO:0000313" key="10">
    <source>
        <dbReference type="Proteomes" id="UP000286134"/>
    </source>
</evidence>
<evidence type="ECO:0000256" key="2">
    <source>
        <dbReference type="ARBA" id="ARBA00022475"/>
    </source>
</evidence>
<dbReference type="GO" id="GO:0005886">
    <property type="term" value="C:plasma membrane"/>
    <property type="evidence" value="ECO:0007669"/>
    <property type="project" value="UniProtKB-SubCell"/>
</dbReference>
<keyword evidence="3 6" id="KW-0812">Transmembrane</keyword>
<keyword evidence="10" id="KW-1185">Reference proteome</keyword>
<dbReference type="InterPro" id="IPR027379">
    <property type="entry name" value="CLS_N"/>
</dbReference>
<sequence>MRKIWHSNLLLLLELCLASMSLAVPTGGNLSVTNAGNALKYGSGGSLVGFVVLILDLIVFSMSQTSIQPYVHLEVLKSDRPASHKLLWCVVVFLFPIFGLIIYWLFSNRDAHSRSGGYESIG</sequence>
<feature type="transmembrane region" description="Helical" evidence="6">
    <location>
        <begin position="86"/>
        <end position="106"/>
    </location>
</feature>
<dbReference type="AlphaFoldDB" id="A0A420HM77"/>
<evidence type="ECO:0000256" key="3">
    <source>
        <dbReference type="ARBA" id="ARBA00022692"/>
    </source>
</evidence>
<evidence type="ECO:0000259" key="8">
    <source>
        <dbReference type="Pfam" id="PF13396"/>
    </source>
</evidence>
<proteinExistence type="predicted"/>
<dbReference type="Proteomes" id="UP000286134">
    <property type="component" value="Unassembled WGS sequence"/>
</dbReference>
<evidence type="ECO:0000256" key="7">
    <source>
        <dbReference type="SAM" id="SignalP"/>
    </source>
</evidence>
<keyword evidence="4 6" id="KW-1133">Transmembrane helix</keyword>
<dbReference type="EMBL" id="MCFK01006707">
    <property type="protein sequence ID" value="RKF58544.1"/>
    <property type="molecule type" value="Genomic_DNA"/>
</dbReference>
<keyword evidence="7" id="KW-0732">Signal</keyword>
<feature type="signal peptide" evidence="7">
    <location>
        <begin position="1"/>
        <end position="23"/>
    </location>
</feature>
<reference evidence="9 10" key="1">
    <citation type="journal article" date="2018" name="BMC Genomics">
        <title>Comparative genome analyses reveal sequence features reflecting distinct modes of host-adaptation between dicot and monocot powdery mildew.</title>
        <authorList>
            <person name="Wu Y."/>
            <person name="Ma X."/>
            <person name="Pan Z."/>
            <person name="Kale S.D."/>
            <person name="Song Y."/>
            <person name="King H."/>
            <person name="Zhang Q."/>
            <person name="Presley C."/>
            <person name="Deng X."/>
            <person name="Wei C.I."/>
            <person name="Xiao S."/>
        </authorList>
    </citation>
    <scope>NUCLEOTIDE SEQUENCE [LARGE SCALE GENOMIC DNA]</scope>
    <source>
        <strain evidence="9">UMSG2</strain>
    </source>
</reference>
<dbReference type="Pfam" id="PF13396">
    <property type="entry name" value="PLDc_N"/>
    <property type="match status" value="1"/>
</dbReference>
<organism evidence="9 10">
    <name type="scientific">Erysiphe neolycopersici</name>
    <dbReference type="NCBI Taxonomy" id="212602"/>
    <lineage>
        <taxon>Eukaryota</taxon>
        <taxon>Fungi</taxon>
        <taxon>Dikarya</taxon>
        <taxon>Ascomycota</taxon>
        <taxon>Pezizomycotina</taxon>
        <taxon>Leotiomycetes</taxon>
        <taxon>Erysiphales</taxon>
        <taxon>Erysiphaceae</taxon>
        <taxon>Erysiphe</taxon>
    </lineage>
</organism>
<comment type="subcellular location">
    <subcellularLocation>
        <location evidence="1">Cell membrane</location>
        <topology evidence="1">Multi-pass membrane protein</topology>
    </subcellularLocation>
</comment>
<comment type="caution">
    <text evidence="9">The sequence shown here is derived from an EMBL/GenBank/DDBJ whole genome shotgun (WGS) entry which is preliminary data.</text>
</comment>
<name>A0A420HM77_9PEZI</name>
<accession>A0A420HM77</accession>
<keyword evidence="2" id="KW-1003">Cell membrane</keyword>